<feature type="transmembrane region" description="Helical" evidence="1">
    <location>
        <begin position="101"/>
        <end position="121"/>
    </location>
</feature>
<gene>
    <name evidence="2" type="ORF">H8R91_01225</name>
</gene>
<protein>
    <recommendedName>
        <fullName evidence="4">DUF4293 family protein</fullName>
    </recommendedName>
</protein>
<keyword evidence="3" id="KW-1185">Reference proteome</keyword>
<organism evidence="2 3">
    <name type="scientific">Ruminococcus intestinalis</name>
    <dbReference type="NCBI Taxonomy" id="2763066"/>
    <lineage>
        <taxon>Bacteria</taxon>
        <taxon>Bacillati</taxon>
        <taxon>Bacillota</taxon>
        <taxon>Clostridia</taxon>
        <taxon>Eubacteriales</taxon>
        <taxon>Oscillospiraceae</taxon>
        <taxon>Ruminococcus</taxon>
    </lineage>
</organism>
<evidence type="ECO:0000313" key="2">
    <source>
        <dbReference type="EMBL" id="MBC5727167.1"/>
    </source>
</evidence>
<feature type="transmembrane region" description="Helical" evidence="1">
    <location>
        <begin position="69"/>
        <end position="89"/>
    </location>
</feature>
<keyword evidence="1" id="KW-1133">Transmembrane helix</keyword>
<keyword evidence="1" id="KW-0472">Membrane</keyword>
<evidence type="ECO:0008006" key="4">
    <source>
        <dbReference type="Google" id="ProtNLM"/>
    </source>
</evidence>
<dbReference type="Proteomes" id="UP000636755">
    <property type="component" value="Unassembled WGS sequence"/>
</dbReference>
<dbReference type="EMBL" id="JACOPS010000001">
    <property type="protein sequence ID" value="MBC5727167.1"/>
    <property type="molecule type" value="Genomic_DNA"/>
</dbReference>
<keyword evidence="1" id="KW-0812">Transmembrane</keyword>
<dbReference type="RefSeq" id="WP_186934558.1">
    <property type="nucleotide sequence ID" value="NZ_JACOPS010000001.1"/>
</dbReference>
<accession>A0ABR7HI34</accession>
<reference evidence="2 3" key="1">
    <citation type="submission" date="2020-08" db="EMBL/GenBank/DDBJ databases">
        <title>Genome public.</title>
        <authorList>
            <person name="Liu C."/>
            <person name="Sun Q."/>
        </authorList>
    </citation>
    <scope>NUCLEOTIDE SEQUENCE [LARGE SCALE GENOMIC DNA]</scope>
    <source>
        <strain evidence="2 3">NSJ-71</strain>
    </source>
</reference>
<evidence type="ECO:0000313" key="3">
    <source>
        <dbReference type="Proteomes" id="UP000636755"/>
    </source>
</evidence>
<sequence>MLKIPENKTRKRFRIAQCIFYALLVMLCSMPYIQGATTDGKFFSYSVLDLMSFIGGTADGTLGDAFLNYVMYTPILIIIPIIGFFFCLFDRERNIKNIVSLFCCAAGIVAILAIAGVAMSLGAILSILIYLLISFLTTIAIVARFTKDSSDDNKKQNIRK</sequence>
<name>A0ABR7HI34_9FIRM</name>
<comment type="caution">
    <text evidence="2">The sequence shown here is derived from an EMBL/GenBank/DDBJ whole genome shotgun (WGS) entry which is preliminary data.</text>
</comment>
<proteinExistence type="predicted"/>
<evidence type="ECO:0000256" key="1">
    <source>
        <dbReference type="SAM" id="Phobius"/>
    </source>
</evidence>
<feature type="transmembrane region" description="Helical" evidence="1">
    <location>
        <begin position="12"/>
        <end position="33"/>
    </location>
</feature>
<feature type="transmembrane region" description="Helical" evidence="1">
    <location>
        <begin position="127"/>
        <end position="146"/>
    </location>
</feature>